<evidence type="ECO:0000313" key="2">
    <source>
        <dbReference type="Proteomes" id="UP000229554"/>
    </source>
</evidence>
<dbReference type="Proteomes" id="UP000229554">
    <property type="component" value="Unassembled WGS sequence"/>
</dbReference>
<proteinExistence type="predicted"/>
<organism evidence="1 2">
    <name type="scientific">Candidatus Roizmanbacteria bacterium CG10_big_fil_rev_8_21_14_0_10_39_6</name>
    <dbReference type="NCBI Taxonomy" id="1974853"/>
    <lineage>
        <taxon>Bacteria</taxon>
        <taxon>Candidatus Roizmaniibacteriota</taxon>
    </lineage>
</organism>
<protein>
    <recommendedName>
        <fullName evidence="3">CHAT domain-containing protein</fullName>
    </recommendedName>
</protein>
<comment type="caution">
    <text evidence="1">The sequence shown here is derived from an EMBL/GenBank/DDBJ whole genome shotgun (WGS) entry which is preliminary data.</text>
</comment>
<gene>
    <name evidence="1" type="ORF">COU88_01010</name>
</gene>
<evidence type="ECO:0008006" key="3">
    <source>
        <dbReference type="Google" id="ProtNLM"/>
    </source>
</evidence>
<sequence length="215" mass="24488">MNKTILVTQPSHDYTTRYISVWADKVIHYAKDRNDDVVVLKNKRANKNVFKSVVNKVNPSFIFLNGHGNDHEVTGQDNAQLLSNTDNLDFLKNKIIYALSCQSAKILGPYCINNGVKTYIGYTEDFIFVIDRTKRTKPQYDATASLFLEASNAVPISLLKGKSTRDSYNDSQNAYKKQIRRLLTSESISRESSTIRFLLWDMKHQVCLGNQDALI</sequence>
<reference evidence="2" key="1">
    <citation type="submission" date="2017-09" db="EMBL/GenBank/DDBJ databases">
        <title>Depth-based differentiation of microbial function through sediment-hosted aquifers and enrichment of novel symbionts in the deep terrestrial subsurface.</title>
        <authorList>
            <person name="Probst A.J."/>
            <person name="Ladd B."/>
            <person name="Jarett J.K."/>
            <person name="Geller-Mcgrath D.E."/>
            <person name="Sieber C.M.K."/>
            <person name="Emerson J.B."/>
            <person name="Anantharaman K."/>
            <person name="Thomas B.C."/>
            <person name="Malmstrom R."/>
            <person name="Stieglmeier M."/>
            <person name="Klingl A."/>
            <person name="Woyke T."/>
            <person name="Ryan C.M."/>
            <person name="Banfield J.F."/>
        </authorList>
    </citation>
    <scope>NUCLEOTIDE SEQUENCE [LARGE SCALE GENOMIC DNA]</scope>
</reference>
<evidence type="ECO:0000313" key="1">
    <source>
        <dbReference type="EMBL" id="PJE63164.1"/>
    </source>
</evidence>
<dbReference type="EMBL" id="PFED01000043">
    <property type="protein sequence ID" value="PJE63164.1"/>
    <property type="molecule type" value="Genomic_DNA"/>
</dbReference>
<name>A0A2M8KTA1_9BACT</name>
<dbReference type="AlphaFoldDB" id="A0A2M8KTA1"/>
<accession>A0A2M8KTA1</accession>